<evidence type="ECO:0000256" key="3">
    <source>
        <dbReference type="PROSITE-ProRule" id="PRU00284"/>
    </source>
</evidence>
<dbReference type="Pfam" id="PF17201">
    <property type="entry name" value="Cache_3-Cache_2"/>
    <property type="match status" value="1"/>
</dbReference>
<dbReference type="InterPro" id="IPR004089">
    <property type="entry name" value="MCPsignal_dom"/>
</dbReference>
<dbReference type="eggNOG" id="COG0840">
    <property type="taxonomic scope" value="Bacteria"/>
</dbReference>
<dbReference type="InterPro" id="IPR004090">
    <property type="entry name" value="Chemotax_Me-accpt_rcpt"/>
</dbReference>
<keyword evidence="4" id="KW-0472">Membrane</keyword>
<dbReference type="OrthoDB" id="369614at2"/>
<keyword evidence="4" id="KW-0812">Transmembrane</keyword>
<keyword evidence="4" id="KW-1133">Transmembrane helix</keyword>
<dbReference type="InterPro" id="IPR003660">
    <property type="entry name" value="HAMP_dom"/>
</dbReference>
<reference evidence="7 8" key="1">
    <citation type="journal article" date="2015" name="Stand. Genomic Sci.">
        <title>Complete genome sequence and description of Salinispira pacifica gen. nov., sp. nov., a novel spirochaete isolated form a hypersaline microbial mat.</title>
        <authorList>
            <person name="Ben Hania W."/>
            <person name="Joseph M."/>
            <person name="Schumann P."/>
            <person name="Bunk B."/>
            <person name="Fiebig A."/>
            <person name="Sproer C."/>
            <person name="Klenk H.P."/>
            <person name="Fardeau M.L."/>
            <person name="Spring S."/>
        </authorList>
    </citation>
    <scope>NUCLEOTIDE SEQUENCE [LARGE SCALE GENOMIC DNA]</scope>
    <source>
        <strain evidence="7 8">L21-RPul-D2</strain>
    </source>
</reference>
<evidence type="ECO:0000256" key="4">
    <source>
        <dbReference type="SAM" id="Phobius"/>
    </source>
</evidence>
<dbReference type="SUPFAM" id="SSF58104">
    <property type="entry name" value="Methyl-accepting chemotaxis protein (MCP) signaling domain"/>
    <property type="match status" value="1"/>
</dbReference>
<proteinExistence type="inferred from homology"/>
<dbReference type="PRINTS" id="PR00260">
    <property type="entry name" value="CHEMTRNSDUCR"/>
</dbReference>
<dbReference type="PANTHER" id="PTHR32089">
    <property type="entry name" value="METHYL-ACCEPTING CHEMOTAXIS PROTEIN MCPB"/>
    <property type="match status" value="1"/>
</dbReference>
<feature type="domain" description="Methyl-accepting transducer" evidence="5">
    <location>
        <begin position="329"/>
        <end position="552"/>
    </location>
</feature>
<evidence type="ECO:0000259" key="6">
    <source>
        <dbReference type="PROSITE" id="PS50885"/>
    </source>
</evidence>
<dbReference type="EMBL" id="CP006939">
    <property type="protein sequence ID" value="AHC15357.1"/>
    <property type="molecule type" value="Genomic_DNA"/>
</dbReference>
<organism evidence="7 8">
    <name type="scientific">Salinispira pacifica</name>
    <dbReference type="NCBI Taxonomy" id="1307761"/>
    <lineage>
        <taxon>Bacteria</taxon>
        <taxon>Pseudomonadati</taxon>
        <taxon>Spirochaetota</taxon>
        <taxon>Spirochaetia</taxon>
        <taxon>Spirochaetales</taxon>
        <taxon>Spirochaetaceae</taxon>
        <taxon>Salinispira</taxon>
    </lineage>
</organism>
<dbReference type="Proteomes" id="UP000018680">
    <property type="component" value="Chromosome"/>
</dbReference>
<dbReference type="SMART" id="SM00283">
    <property type="entry name" value="MA"/>
    <property type="match status" value="1"/>
</dbReference>
<evidence type="ECO:0000259" key="5">
    <source>
        <dbReference type="PROSITE" id="PS50111"/>
    </source>
</evidence>
<dbReference type="GO" id="GO:0007165">
    <property type="term" value="P:signal transduction"/>
    <property type="evidence" value="ECO:0007669"/>
    <property type="project" value="UniProtKB-KW"/>
</dbReference>
<evidence type="ECO:0000256" key="2">
    <source>
        <dbReference type="ARBA" id="ARBA00029447"/>
    </source>
</evidence>
<keyword evidence="1 3" id="KW-0807">Transducer</keyword>
<evidence type="ECO:0000313" key="8">
    <source>
        <dbReference type="Proteomes" id="UP000018680"/>
    </source>
</evidence>
<evidence type="ECO:0000256" key="1">
    <source>
        <dbReference type="ARBA" id="ARBA00023224"/>
    </source>
</evidence>
<sequence>MKKQGIALYLKISFMIVIMLMIAFTVMTFFLESALKQIIVKENREEYDFRIHLITARLENRNSAFQAEKRDVLASQRASAGSSAFTSGSIAAMEEQLLDQMQGEVLRELKYQYYQGSAAEDLDVYPFIVDRQGNVVMHPTLSRGSAALSEMPFIQKAVDLQKGAIEYNLRGEEKWYTFDTYQPFGWTIGYAMKTDELYASVNDFRIIEITIAVITFLAVGLFTTLFIRSSLMPVRNVHSKMSEIARGGGDLTQRMDVSSRDEIGALSGEFNEFLNSLGSIISDIKHVSRRTLDIRNDLSSNTQQTATAIQQISRVIDTIQEKMERLGSNLATSVRHVREISDAARVNDDISRSQSELVNESVAAVNQMFASIERVSQVVQEHAVQSRELVTTAREGGGKIQSMDESFRKGVSSNIDHIRDFVGVIGKISAQINMLSMNAAIEAAHAGERGRGFAVVAEEIRRLAEETSQYAGKIGGTIKEVVGSISQTDEELKEVHQAFGRIDSRVQQVSGAFEEIESNTQQLNLGGQEILQAMEELSTVAVNLREQSSDVNQKSSSIMQNMEDVEGFSREVSNGIGEISSGAVQIGQAMSHVERLTRDMGSSSESLNGRIQEFKT</sequence>
<evidence type="ECO:0000313" key="7">
    <source>
        <dbReference type="EMBL" id="AHC15357.1"/>
    </source>
</evidence>
<dbReference type="STRING" id="1307761.L21SP2_1986"/>
<dbReference type="GO" id="GO:0016020">
    <property type="term" value="C:membrane"/>
    <property type="evidence" value="ECO:0007669"/>
    <property type="project" value="InterPro"/>
</dbReference>
<dbReference type="KEGG" id="slr:L21SP2_1986"/>
<accession>V5WHQ2</accession>
<dbReference type="HOGENOM" id="CLU_000445_107_18_12"/>
<comment type="similarity">
    <text evidence="2">Belongs to the methyl-accepting chemotaxis (MCP) protein family.</text>
</comment>
<feature type="transmembrane region" description="Helical" evidence="4">
    <location>
        <begin position="206"/>
        <end position="227"/>
    </location>
</feature>
<dbReference type="Pfam" id="PF00672">
    <property type="entry name" value="HAMP"/>
    <property type="match status" value="1"/>
</dbReference>
<dbReference type="RefSeq" id="WP_024268274.1">
    <property type="nucleotide sequence ID" value="NC_023035.1"/>
</dbReference>
<dbReference type="Gene3D" id="3.30.450.20">
    <property type="entry name" value="PAS domain"/>
    <property type="match status" value="1"/>
</dbReference>
<keyword evidence="8" id="KW-1185">Reference proteome</keyword>
<dbReference type="CDD" id="cd12912">
    <property type="entry name" value="PDC2_MCP_like"/>
    <property type="match status" value="1"/>
</dbReference>
<evidence type="ECO:0008006" key="9">
    <source>
        <dbReference type="Google" id="ProtNLM"/>
    </source>
</evidence>
<dbReference type="Pfam" id="PF00015">
    <property type="entry name" value="MCPsignal"/>
    <property type="match status" value="1"/>
</dbReference>
<name>V5WHQ2_9SPIO</name>
<feature type="domain" description="HAMP" evidence="6">
    <location>
        <begin position="228"/>
        <end position="282"/>
    </location>
</feature>
<dbReference type="GO" id="GO:0004888">
    <property type="term" value="F:transmembrane signaling receptor activity"/>
    <property type="evidence" value="ECO:0007669"/>
    <property type="project" value="InterPro"/>
</dbReference>
<dbReference type="PROSITE" id="PS50885">
    <property type="entry name" value="HAMP"/>
    <property type="match status" value="1"/>
</dbReference>
<dbReference type="GO" id="GO:0006935">
    <property type="term" value="P:chemotaxis"/>
    <property type="evidence" value="ECO:0007669"/>
    <property type="project" value="InterPro"/>
</dbReference>
<protein>
    <recommendedName>
        <fullName evidence="9">Methyl-accepting chemotaxis protein</fullName>
    </recommendedName>
</protein>
<dbReference type="AlphaFoldDB" id="V5WHQ2"/>
<dbReference type="Gene3D" id="6.10.340.10">
    <property type="match status" value="1"/>
</dbReference>
<gene>
    <name evidence="7" type="ORF">L21SP2_1986</name>
</gene>
<dbReference type="Gene3D" id="1.10.287.950">
    <property type="entry name" value="Methyl-accepting chemotaxis protein"/>
    <property type="match status" value="1"/>
</dbReference>
<dbReference type="CDD" id="cd06225">
    <property type="entry name" value="HAMP"/>
    <property type="match status" value="1"/>
</dbReference>
<feature type="transmembrane region" description="Helical" evidence="4">
    <location>
        <begin position="6"/>
        <end position="31"/>
    </location>
</feature>
<dbReference type="SMART" id="SM00304">
    <property type="entry name" value="HAMP"/>
    <property type="match status" value="1"/>
</dbReference>
<dbReference type="PANTHER" id="PTHR32089:SF112">
    <property type="entry name" value="LYSOZYME-LIKE PROTEIN-RELATED"/>
    <property type="match status" value="1"/>
</dbReference>
<dbReference type="PROSITE" id="PS50111">
    <property type="entry name" value="CHEMOTAXIS_TRANSDUC_2"/>
    <property type="match status" value="1"/>
</dbReference>
<dbReference type="InterPro" id="IPR033462">
    <property type="entry name" value="Cache_3-Cache_2"/>
</dbReference>